<sequence>MYQSEIIGAVLIFLLAIIFAIPLGRLISKIFKGEKNWMGFMAPLEKFIFKLGGVDPTKEMDWKQNMKAMLGLNLVFFIVAFLILLFQGLIKFWNPVGIGNWEPTLAFNTAISFMTNTNLQHYSGETGASYFTQLAVFAWLQFVSAGTGIAACGLLFRGLANKSSKALGNFYDLWLKSCTRILLPIAMILSLILSINGTTSNFEGLQKVTTLEGDTQMVAGGPTAPMVSIKQLGTNGGGYFGPNSTHPFENPNYLTNMAENIAIILIPMALVFAFGFFMRRRKLSYYLFGVMSLLFIAFVYISSSQEVAGDPNFEAMGLHQAANMEGKEMRFGPIASSLWGVSTTATSNGSVNSMHDSHTPISGGVFLLDMFINAVYGGVGVGFINFFVFLVIAVFIAGQMIGRTPDFLGKKLEAREIKIAAIVVILHPLLILAGTALSSYLLTEDPRLPWLNNPGFHGFSEMMYEFTSASANNGSGFEGLGDNTPFWNIATGLVMLFARFLPIIGPLAIAGSLSSKKFVPESAGTLKMDTPAFAAVLLAVILIISALAFFPALALGPLAEYFTI</sequence>
<feature type="transmembrane region" description="Helical" evidence="9">
    <location>
        <begin position="419"/>
        <end position="442"/>
    </location>
</feature>
<evidence type="ECO:0000256" key="6">
    <source>
        <dbReference type="ARBA" id="ARBA00022989"/>
    </source>
</evidence>
<evidence type="ECO:0000256" key="5">
    <source>
        <dbReference type="ARBA" id="ARBA00022958"/>
    </source>
</evidence>
<evidence type="ECO:0000256" key="4">
    <source>
        <dbReference type="ARBA" id="ARBA00022692"/>
    </source>
</evidence>
<keyword evidence="4 9" id="KW-0812">Transmembrane</keyword>
<comment type="subcellular location">
    <subcellularLocation>
        <location evidence="9">Cell membrane</location>
        <topology evidence="9">Multi-pass membrane protein</topology>
    </subcellularLocation>
</comment>
<evidence type="ECO:0000256" key="7">
    <source>
        <dbReference type="ARBA" id="ARBA00023065"/>
    </source>
</evidence>
<keyword evidence="7 9" id="KW-0406">Ion transport</keyword>
<keyword evidence="11" id="KW-1185">Reference proteome</keyword>
<comment type="similarity">
    <text evidence="9">Belongs to the KdpA family.</text>
</comment>
<accession>A0A2R3Z4J6</accession>
<feature type="transmembrane region" description="Helical" evidence="9">
    <location>
        <begin position="261"/>
        <end position="278"/>
    </location>
</feature>
<evidence type="ECO:0000313" key="11">
    <source>
        <dbReference type="Proteomes" id="UP000241507"/>
    </source>
</evidence>
<organism evidence="10 11">
    <name type="scientific">Christiangramia fulva</name>
    <dbReference type="NCBI Taxonomy" id="2126553"/>
    <lineage>
        <taxon>Bacteria</taxon>
        <taxon>Pseudomonadati</taxon>
        <taxon>Bacteroidota</taxon>
        <taxon>Flavobacteriia</taxon>
        <taxon>Flavobacteriales</taxon>
        <taxon>Flavobacteriaceae</taxon>
        <taxon>Christiangramia</taxon>
    </lineage>
</organism>
<dbReference type="Pfam" id="PF03814">
    <property type="entry name" value="KdpA"/>
    <property type="match status" value="1"/>
</dbReference>
<evidence type="ECO:0000313" key="10">
    <source>
        <dbReference type="EMBL" id="AVR45181.1"/>
    </source>
</evidence>
<reference evidence="11" key="1">
    <citation type="submission" date="2018-03" db="EMBL/GenBank/DDBJ databases">
        <title>Gramella fulva sp. nov., isolated from a dry surface of tidal flat.</title>
        <authorList>
            <person name="Hwang S.H."/>
            <person name="Hwang W.M."/>
            <person name="Kang K."/>
            <person name="Ahn T.-Y."/>
        </authorList>
    </citation>
    <scope>NUCLEOTIDE SEQUENCE [LARGE SCALE GENOMIC DNA]</scope>
    <source>
        <strain evidence="11">SH35</strain>
    </source>
</reference>
<dbReference type="OrthoDB" id="9763796at2"/>
<dbReference type="PANTHER" id="PTHR30607">
    <property type="entry name" value="POTASSIUM-TRANSPORTING ATPASE A CHAIN"/>
    <property type="match status" value="1"/>
</dbReference>
<feature type="transmembrane region" description="Helical" evidence="9">
    <location>
        <begin position="177"/>
        <end position="195"/>
    </location>
</feature>
<keyword evidence="1 9" id="KW-0813">Transport</keyword>
<gene>
    <name evidence="9 10" type="primary">kdpA</name>
    <name evidence="10" type="ORF">C7S20_07790</name>
</gene>
<feature type="transmembrane region" description="Helical" evidence="9">
    <location>
        <begin position="374"/>
        <end position="398"/>
    </location>
</feature>
<evidence type="ECO:0000256" key="8">
    <source>
        <dbReference type="ARBA" id="ARBA00023136"/>
    </source>
</evidence>
<dbReference type="AlphaFoldDB" id="A0A2R3Z4J6"/>
<feature type="transmembrane region" description="Helical" evidence="9">
    <location>
        <begin position="6"/>
        <end position="28"/>
    </location>
</feature>
<dbReference type="GO" id="GO:0030955">
    <property type="term" value="F:potassium ion binding"/>
    <property type="evidence" value="ECO:0007669"/>
    <property type="project" value="UniProtKB-UniRule"/>
</dbReference>
<comment type="subunit">
    <text evidence="9">The system is composed of three essential subunits: KdpA, KdpB and KdpC.</text>
</comment>
<dbReference type="EMBL" id="CP028136">
    <property type="protein sequence ID" value="AVR45181.1"/>
    <property type="molecule type" value="Genomic_DNA"/>
</dbReference>
<dbReference type="GO" id="GO:0005886">
    <property type="term" value="C:plasma membrane"/>
    <property type="evidence" value="ECO:0007669"/>
    <property type="project" value="UniProtKB-SubCell"/>
</dbReference>
<keyword evidence="8 9" id="KW-0472">Membrane</keyword>
<dbReference type="NCBIfam" id="TIGR00680">
    <property type="entry name" value="kdpA"/>
    <property type="match status" value="1"/>
</dbReference>
<dbReference type="InterPro" id="IPR004623">
    <property type="entry name" value="KdpA"/>
</dbReference>
<comment type="function">
    <text evidence="9">Part of the high-affinity ATP-driven potassium transport (or Kdp) system, which catalyzes the hydrolysis of ATP coupled with the electrogenic transport of potassium into the cytoplasm. This subunit binds the extracellular potassium ions and delivers the ions to the membrane domain of KdpB through an intramembrane tunnel.</text>
</comment>
<evidence type="ECO:0000256" key="9">
    <source>
        <dbReference type="HAMAP-Rule" id="MF_00275"/>
    </source>
</evidence>
<feature type="transmembrane region" description="Helical" evidence="9">
    <location>
        <begin position="532"/>
        <end position="554"/>
    </location>
</feature>
<dbReference type="HAMAP" id="MF_00275">
    <property type="entry name" value="KdpA"/>
    <property type="match status" value="1"/>
</dbReference>
<dbReference type="PIRSF" id="PIRSF001294">
    <property type="entry name" value="K_ATPaseA"/>
    <property type="match status" value="1"/>
</dbReference>
<keyword evidence="3 9" id="KW-0633">Potassium transport</keyword>
<keyword evidence="6 9" id="KW-1133">Transmembrane helix</keyword>
<feature type="transmembrane region" description="Helical" evidence="9">
    <location>
        <begin position="486"/>
        <end position="511"/>
    </location>
</feature>
<evidence type="ECO:0000256" key="2">
    <source>
        <dbReference type="ARBA" id="ARBA00022475"/>
    </source>
</evidence>
<evidence type="ECO:0000256" key="3">
    <source>
        <dbReference type="ARBA" id="ARBA00022538"/>
    </source>
</evidence>
<feature type="transmembrane region" description="Helical" evidence="9">
    <location>
        <begin position="136"/>
        <end position="156"/>
    </location>
</feature>
<keyword evidence="2 9" id="KW-1003">Cell membrane</keyword>
<feature type="transmembrane region" description="Helical" evidence="9">
    <location>
        <begin position="68"/>
        <end position="90"/>
    </location>
</feature>
<keyword evidence="5 9" id="KW-0630">Potassium</keyword>
<evidence type="ECO:0000256" key="1">
    <source>
        <dbReference type="ARBA" id="ARBA00022448"/>
    </source>
</evidence>
<proteinExistence type="inferred from homology"/>
<dbReference type="Proteomes" id="UP000241507">
    <property type="component" value="Chromosome"/>
</dbReference>
<name>A0A2R3Z4J6_9FLAO</name>
<protein>
    <recommendedName>
        <fullName evidence="9">Potassium-transporting ATPase potassium-binding subunit</fullName>
    </recommendedName>
    <alternativeName>
        <fullName evidence="9">ATP phosphohydrolase [potassium-transporting] A chain</fullName>
    </alternativeName>
    <alternativeName>
        <fullName evidence="9">Potassium-binding and translocating subunit A</fullName>
    </alternativeName>
    <alternativeName>
        <fullName evidence="9">Potassium-translocating ATPase A chain</fullName>
    </alternativeName>
</protein>
<dbReference type="RefSeq" id="WP_107011959.1">
    <property type="nucleotide sequence ID" value="NZ_CP028136.1"/>
</dbReference>
<dbReference type="PANTHER" id="PTHR30607:SF2">
    <property type="entry name" value="POTASSIUM-TRANSPORTING ATPASE POTASSIUM-BINDING SUBUNIT"/>
    <property type="match status" value="1"/>
</dbReference>
<dbReference type="KEGG" id="grs:C7S20_07790"/>
<dbReference type="GO" id="GO:0008556">
    <property type="term" value="F:P-type potassium transmembrane transporter activity"/>
    <property type="evidence" value="ECO:0007669"/>
    <property type="project" value="InterPro"/>
</dbReference>
<feature type="transmembrane region" description="Helical" evidence="9">
    <location>
        <begin position="285"/>
        <end position="303"/>
    </location>
</feature>